<dbReference type="AlphaFoldDB" id="A0A430HPJ3"/>
<dbReference type="RefSeq" id="WP_126073804.1">
    <property type="nucleotide sequence ID" value="NZ_CP051166.1"/>
</dbReference>
<dbReference type="GO" id="GO:0052689">
    <property type="term" value="F:carboxylic ester hydrolase activity"/>
    <property type="evidence" value="ECO:0007669"/>
    <property type="project" value="InterPro"/>
</dbReference>
<keyword evidence="1" id="KW-0732">Signal</keyword>
<dbReference type="Gene3D" id="3.40.50.1110">
    <property type="entry name" value="SGNH hydrolase"/>
    <property type="match status" value="1"/>
</dbReference>
<feature type="domain" description="Carbohydrate esterase 2 N-terminal" evidence="3">
    <location>
        <begin position="31"/>
        <end position="135"/>
    </location>
</feature>
<evidence type="ECO:0000313" key="5">
    <source>
        <dbReference type="Proteomes" id="UP000278085"/>
    </source>
</evidence>
<dbReference type="OrthoDB" id="9801375at2"/>
<dbReference type="Proteomes" id="UP000278085">
    <property type="component" value="Unassembled WGS sequence"/>
</dbReference>
<dbReference type="NCBIfam" id="NF042969">
    <property type="entry name" value="AcxyGlmanDactase"/>
    <property type="match status" value="1"/>
</dbReference>
<dbReference type="InterPro" id="IPR036514">
    <property type="entry name" value="SGNH_hydro_sf"/>
</dbReference>
<dbReference type="PANTHER" id="PTHR37834">
    <property type="entry name" value="GDSL-LIKE LIPASE/ACYLHYDROLASE DOMAIN PROTEIN (AFU_ORTHOLOGUE AFUA_2G00620)"/>
    <property type="match status" value="1"/>
</dbReference>
<evidence type="ECO:0000313" key="4">
    <source>
        <dbReference type="EMBL" id="RSZ59433.1"/>
    </source>
</evidence>
<reference evidence="4 5" key="1">
    <citation type="submission" date="2018-12" db="EMBL/GenBank/DDBJ databases">
        <authorList>
            <person name="Yang E."/>
        </authorList>
    </citation>
    <scope>NUCLEOTIDE SEQUENCE [LARGE SCALE GENOMIC DNA]</scope>
    <source>
        <strain evidence="4 5">SOD</strain>
    </source>
</reference>
<dbReference type="InterPro" id="IPR037461">
    <property type="entry name" value="CtCE2-like_dom"/>
</dbReference>
<comment type="caution">
    <text evidence="4">The sequence shown here is derived from an EMBL/GenBank/DDBJ whole genome shotgun (WGS) entry which is preliminary data.</text>
</comment>
<feature type="chain" id="PRO_5019071178" evidence="1">
    <location>
        <begin position="18"/>
        <end position="347"/>
    </location>
</feature>
<evidence type="ECO:0000259" key="3">
    <source>
        <dbReference type="Pfam" id="PF17996"/>
    </source>
</evidence>
<protein>
    <submittedName>
        <fullName evidence="4">Xylan esterase</fullName>
    </submittedName>
</protein>
<dbReference type="InterPro" id="IPR013830">
    <property type="entry name" value="SGNH_hydro"/>
</dbReference>
<dbReference type="Gene3D" id="2.60.120.260">
    <property type="entry name" value="Galactose-binding domain-like"/>
    <property type="match status" value="1"/>
</dbReference>
<gene>
    <name evidence="4" type="ORF">EJB06_09760</name>
</gene>
<evidence type="ECO:0000259" key="2">
    <source>
        <dbReference type="Pfam" id="PF13472"/>
    </source>
</evidence>
<organism evidence="4 5">
    <name type="scientific">Massilia atriviolacea</name>
    <dbReference type="NCBI Taxonomy" id="2495579"/>
    <lineage>
        <taxon>Bacteria</taxon>
        <taxon>Pseudomonadati</taxon>
        <taxon>Pseudomonadota</taxon>
        <taxon>Betaproteobacteria</taxon>
        <taxon>Burkholderiales</taxon>
        <taxon>Oxalobacteraceae</taxon>
        <taxon>Telluria group</taxon>
        <taxon>Massilia</taxon>
    </lineage>
</organism>
<dbReference type="Pfam" id="PF13472">
    <property type="entry name" value="Lipase_GDSL_2"/>
    <property type="match status" value="1"/>
</dbReference>
<dbReference type="Pfam" id="PF17996">
    <property type="entry name" value="CE2_N"/>
    <property type="match status" value="1"/>
</dbReference>
<name>A0A430HPJ3_9BURK</name>
<keyword evidence="5" id="KW-1185">Reference proteome</keyword>
<accession>A0A430HPJ3</accession>
<dbReference type="PANTHER" id="PTHR37834:SF2">
    <property type="entry name" value="ESTERASE, SGNH HYDROLASE-TYPE"/>
    <property type="match status" value="1"/>
</dbReference>
<sequence length="347" mass="36991">MRRIALLLMLACGAAGAEPPVPASDARIARMGRTVAQADGSLRFAYPGVQLSLTFEGRALAVDAAASGERSYLDVSVDGGAPRTIRLSPASRTINLVDEPEPGVHRVEILHRTESWQGVVTLARFATDGALLAAPALPRRKMLVLGDSVTCGEAVDRVRGADNDSSWWNPRASYGMLAAQALGAQVHLVCHGGRGLVRSWNGRTDEKNLPDFYELAIATDGQAVRWDHAAYDPDLIVSAIGTNDFGTSIPARAAYVNAYAALVRTLLRNHPRAQIVLTEGAMLDGARKAALRRYIAATIGRVGSARVHAAASQHHPGDATDAHPTKAQHAAMARELLPQLRAVTGWE</sequence>
<dbReference type="CDD" id="cd01831">
    <property type="entry name" value="Endoglucanase_E_like"/>
    <property type="match status" value="1"/>
</dbReference>
<feature type="signal peptide" evidence="1">
    <location>
        <begin position="1"/>
        <end position="17"/>
    </location>
</feature>
<dbReference type="GO" id="GO:2000884">
    <property type="term" value="P:glucomannan catabolic process"/>
    <property type="evidence" value="ECO:0007669"/>
    <property type="project" value="InterPro"/>
</dbReference>
<dbReference type="InterPro" id="IPR052762">
    <property type="entry name" value="PCW_deacetylase/CE"/>
</dbReference>
<feature type="domain" description="SGNH hydrolase-type esterase" evidence="2">
    <location>
        <begin position="144"/>
        <end position="315"/>
    </location>
</feature>
<evidence type="ECO:0000256" key="1">
    <source>
        <dbReference type="SAM" id="SignalP"/>
    </source>
</evidence>
<dbReference type="SUPFAM" id="SSF52266">
    <property type="entry name" value="SGNH hydrolase"/>
    <property type="match status" value="1"/>
</dbReference>
<dbReference type="InterPro" id="IPR050040">
    <property type="entry name" value="CE2A"/>
</dbReference>
<dbReference type="InterPro" id="IPR040794">
    <property type="entry name" value="CE2_N"/>
</dbReference>
<dbReference type="EMBL" id="RXLQ01000004">
    <property type="protein sequence ID" value="RSZ59433.1"/>
    <property type="molecule type" value="Genomic_DNA"/>
</dbReference>
<proteinExistence type="predicted"/>
<dbReference type="GO" id="GO:0045493">
    <property type="term" value="P:xylan catabolic process"/>
    <property type="evidence" value="ECO:0007669"/>
    <property type="project" value="InterPro"/>
</dbReference>